<dbReference type="EMBL" id="JBEPLJ010000001">
    <property type="protein sequence ID" value="MET3584126.1"/>
    <property type="molecule type" value="Genomic_DNA"/>
</dbReference>
<dbReference type="Gene3D" id="3.30.310.50">
    <property type="entry name" value="Alpha-D-phosphohexomutase, C-terminal domain"/>
    <property type="match status" value="1"/>
</dbReference>
<dbReference type="CDD" id="cd06193">
    <property type="entry name" value="siderophore_interacting"/>
    <property type="match status" value="1"/>
</dbReference>
<dbReference type="PROSITE" id="PS51384">
    <property type="entry name" value="FAD_FR"/>
    <property type="match status" value="1"/>
</dbReference>
<organism evidence="3 4">
    <name type="scientific">Pseudorhizobium tarimense</name>
    <dbReference type="NCBI Taxonomy" id="1079109"/>
    <lineage>
        <taxon>Bacteria</taxon>
        <taxon>Pseudomonadati</taxon>
        <taxon>Pseudomonadota</taxon>
        <taxon>Alphaproteobacteria</taxon>
        <taxon>Hyphomicrobiales</taxon>
        <taxon>Rhizobiaceae</taxon>
        <taxon>Rhizobium/Agrobacterium group</taxon>
        <taxon>Pseudorhizobium</taxon>
    </lineage>
</organism>
<comment type="similarity">
    <text evidence="1">Belongs to the SIP oxidoreductase family.</text>
</comment>
<dbReference type="Gene3D" id="3.40.50.80">
    <property type="entry name" value="Nucleotide-binding domain of ferredoxin-NADP reductase (FNR) module"/>
    <property type="match status" value="1"/>
</dbReference>
<dbReference type="InterPro" id="IPR007037">
    <property type="entry name" value="SIP_rossman_dom"/>
</dbReference>
<dbReference type="PANTHER" id="PTHR30157:SF0">
    <property type="entry name" value="NADPH-DEPENDENT FERRIC-CHELATE REDUCTASE"/>
    <property type="match status" value="1"/>
</dbReference>
<dbReference type="Pfam" id="PF09981">
    <property type="entry name" value="DUF2218"/>
    <property type="match status" value="1"/>
</dbReference>
<dbReference type="InterPro" id="IPR013113">
    <property type="entry name" value="SIP_FAD-bd"/>
</dbReference>
<dbReference type="InterPro" id="IPR039261">
    <property type="entry name" value="FNR_nucleotide-bd"/>
</dbReference>
<dbReference type="Pfam" id="PF08021">
    <property type="entry name" value="FAD_binding_9"/>
    <property type="match status" value="1"/>
</dbReference>
<dbReference type="PANTHER" id="PTHR30157">
    <property type="entry name" value="FERRIC REDUCTASE, NADPH-DEPENDENT"/>
    <property type="match status" value="1"/>
</dbReference>
<keyword evidence="4" id="KW-1185">Reference proteome</keyword>
<evidence type="ECO:0000313" key="4">
    <source>
        <dbReference type="Proteomes" id="UP001549031"/>
    </source>
</evidence>
<dbReference type="InterPro" id="IPR017938">
    <property type="entry name" value="Riboflavin_synthase-like_b-brl"/>
</dbReference>
<gene>
    <name evidence="3" type="ORF">ABID21_000218</name>
</gene>
<sequence length="356" mass="39489">MNAVAAFNLSGFAIPTNAIGMLDELCEHFVEHSEVRRTENTVLLKSDIGTADIRLAENRLMIELSCPTEEALHLTRNMIAEHLFYFAGGEPFELSWSDPAPVARLPNLHEVTVVSTEDVTPRMRRVKVSCADVSPFIGGDMHVRLLVPPKGRLPVWPGLGADGRIAWPTGEDEILVRVYTIRHVDAERREIWIDFLQHPAPGIATPGADFARDAQPGDKVALIGPGGGDLPQASKVFLAGDEAALPAIARIVAEASEGTSMTVILEVEDEAEEQPLPTQGLLDMRWLHRKDYGHGSRGQLREAIAEAVNSIDEETYVWVACEKEDVRAIRAILKARGHDRKRMYVAWYWERDVAPR</sequence>
<reference evidence="3 4" key="1">
    <citation type="submission" date="2024-06" db="EMBL/GenBank/DDBJ databases">
        <title>Genomic Encyclopedia of Type Strains, Phase IV (KMG-IV): sequencing the most valuable type-strain genomes for metagenomic binning, comparative biology and taxonomic classification.</title>
        <authorList>
            <person name="Goeker M."/>
        </authorList>
    </citation>
    <scope>NUCLEOTIDE SEQUENCE [LARGE SCALE GENOMIC DNA]</scope>
    <source>
        <strain evidence="3 4">DSM 105042</strain>
    </source>
</reference>
<evidence type="ECO:0000259" key="2">
    <source>
        <dbReference type="PROSITE" id="PS51384"/>
    </source>
</evidence>
<proteinExistence type="inferred from homology"/>
<evidence type="ECO:0000256" key="1">
    <source>
        <dbReference type="ARBA" id="ARBA00035644"/>
    </source>
</evidence>
<dbReference type="InterPro" id="IPR017927">
    <property type="entry name" value="FAD-bd_FR_type"/>
</dbReference>
<evidence type="ECO:0000313" key="3">
    <source>
        <dbReference type="EMBL" id="MET3584126.1"/>
    </source>
</evidence>
<dbReference type="Proteomes" id="UP001549031">
    <property type="component" value="Unassembled WGS sequence"/>
</dbReference>
<dbReference type="InterPro" id="IPR014543">
    <property type="entry name" value="UCP028291"/>
</dbReference>
<name>A0ABV2H0S2_9HYPH</name>
<dbReference type="RefSeq" id="WP_247242158.1">
    <property type="nucleotide sequence ID" value="NZ_JALJRA010000001.1"/>
</dbReference>
<dbReference type="Pfam" id="PF04954">
    <property type="entry name" value="SIP"/>
    <property type="match status" value="1"/>
</dbReference>
<accession>A0ABV2H0S2</accession>
<dbReference type="Gene3D" id="2.40.30.10">
    <property type="entry name" value="Translation factors"/>
    <property type="match status" value="1"/>
</dbReference>
<protein>
    <submittedName>
        <fullName evidence="3">NADPH-dependent ferric siderophore reductase</fullName>
    </submittedName>
</protein>
<dbReference type="InterPro" id="IPR039374">
    <property type="entry name" value="SIP_fam"/>
</dbReference>
<feature type="domain" description="FAD-binding FR-type" evidence="2">
    <location>
        <begin position="106"/>
        <end position="232"/>
    </location>
</feature>
<comment type="caution">
    <text evidence="3">The sequence shown here is derived from an EMBL/GenBank/DDBJ whole genome shotgun (WGS) entry which is preliminary data.</text>
</comment>
<dbReference type="SUPFAM" id="SSF63380">
    <property type="entry name" value="Riboflavin synthase domain-like"/>
    <property type="match status" value="1"/>
</dbReference>